<dbReference type="GO" id="GO:0009116">
    <property type="term" value="P:nucleoside metabolic process"/>
    <property type="evidence" value="ECO:0007669"/>
    <property type="project" value="InterPro"/>
</dbReference>
<dbReference type="PANTHER" id="PTHR46082:SF11">
    <property type="entry name" value="AAA+ ATPASE DOMAIN-CONTAINING PROTEIN-RELATED"/>
    <property type="match status" value="1"/>
</dbReference>
<organism evidence="6 7">
    <name type="scientific">Fusarium austroafricanum</name>
    <dbReference type="NCBI Taxonomy" id="2364996"/>
    <lineage>
        <taxon>Eukaryota</taxon>
        <taxon>Fungi</taxon>
        <taxon>Dikarya</taxon>
        <taxon>Ascomycota</taxon>
        <taxon>Pezizomycotina</taxon>
        <taxon>Sordariomycetes</taxon>
        <taxon>Hypocreomycetidae</taxon>
        <taxon>Hypocreales</taxon>
        <taxon>Nectriaceae</taxon>
        <taxon>Fusarium</taxon>
        <taxon>Fusarium concolor species complex</taxon>
    </lineage>
</organism>
<dbReference type="SUPFAM" id="SSF52540">
    <property type="entry name" value="P-loop containing nucleoside triphosphate hydrolases"/>
    <property type="match status" value="1"/>
</dbReference>
<sequence>MELEKTKLDSPLLYTVGWIAALPIELAAARALLDEEHTEPESFHPPQSDSNNYTWGRMGRHNIVIASLPAGAHGTTSAATTATELVQSLPQLRFGLLVGVGGGIARPNDGQDIRLGDVVVSQPDGTSGGVVQYDFGKAKPNGVWERTGSLDKPPSILLKALSALQADHEIHSSRIPELLKAMLEANPGMKRPKSNFTYQGSANDRLFDSSYNHVGGKTCDKCDSSYEVDRGQRDSTEPEIHYGIIASGNTLVRDAVTRDKLLDIAGHRCLCVEMEAAGLIDRFPCLVIRGICDYADSHKNDQWRRYAAATAAAFAVELLSYVPVRQLEESQRAIEILQSLEQKVDDLSNTIENLDHTLAHEQLLFVERALFNSDVEGLNHTCLPGTRVQLLEDINRWARDPKSKTIFWLGGMAGTGKSTVSRTVSQQQLESGCLGATFFFKRGETDRDNISKVIPTLARQLGLNLPGMAQLIQEPLKDCKSLVAKTLEEKFEILINRPLTKFAAALSTPTSLVIVIDALDECDGDAHVKQLLSLFSKMKVSSSFFIRVFITSRPELQVQLGFHDINGTYEDIQLHKISQHVVEQDISTFIRHEFNLIRHNFNKIFRQSQTLSVDWPGETKLQKLIFKTQPLFIAAATVCRFVNDISLGGADELLDRVLYSSSRGHMSRLDQIYSSVLEQQVTNRPESERRTIIESFRLIVGTIITLGSPLSIKSLASLLDTSLGMANLLLGFFICLFGSFLSIQISNTLQTSGLMKEPQITTWSFAVSSLCNLDCVKTYAGCRL</sequence>
<evidence type="ECO:0008006" key="8">
    <source>
        <dbReference type="Google" id="ProtNLM"/>
    </source>
</evidence>
<comment type="caution">
    <text evidence="6">The sequence shown here is derived from an EMBL/GenBank/DDBJ whole genome shotgun (WGS) entry which is preliminary data.</text>
</comment>
<evidence type="ECO:0000313" key="7">
    <source>
        <dbReference type="Proteomes" id="UP000605986"/>
    </source>
</evidence>
<feature type="domain" description="Nephrocystin 3-like N-terminal" evidence="5">
    <location>
        <begin position="392"/>
        <end position="553"/>
    </location>
</feature>
<dbReference type="Pfam" id="PF01048">
    <property type="entry name" value="PNP_UDP_1"/>
    <property type="match status" value="1"/>
</dbReference>
<evidence type="ECO:0000259" key="5">
    <source>
        <dbReference type="Pfam" id="PF24883"/>
    </source>
</evidence>
<dbReference type="EMBL" id="JAADJG010000810">
    <property type="protein sequence ID" value="KAF4436311.1"/>
    <property type="molecule type" value="Genomic_DNA"/>
</dbReference>
<gene>
    <name evidence="6" type="ORF">F53441_13292</name>
</gene>
<keyword evidence="7" id="KW-1185">Reference proteome</keyword>
<keyword evidence="1" id="KW-0677">Repeat</keyword>
<accession>A0A8H4JQQ2</accession>
<keyword evidence="3" id="KW-1133">Transmembrane helix</keyword>
<dbReference type="Gene3D" id="3.40.50.300">
    <property type="entry name" value="P-loop containing nucleotide triphosphate hydrolases"/>
    <property type="match status" value="1"/>
</dbReference>
<proteinExistence type="predicted"/>
<dbReference type="Pfam" id="PF24883">
    <property type="entry name" value="NPHP3_N"/>
    <property type="match status" value="1"/>
</dbReference>
<keyword evidence="3" id="KW-0472">Membrane</keyword>
<protein>
    <recommendedName>
        <fullName evidence="8">NACHT domain-containing protein</fullName>
    </recommendedName>
</protein>
<feature type="coiled-coil region" evidence="2">
    <location>
        <begin position="330"/>
        <end position="357"/>
    </location>
</feature>
<evidence type="ECO:0000256" key="1">
    <source>
        <dbReference type="ARBA" id="ARBA00022737"/>
    </source>
</evidence>
<feature type="domain" description="Nucleoside phosphorylase" evidence="4">
    <location>
        <begin position="16"/>
        <end position="315"/>
    </location>
</feature>
<dbReference type="Proteomes" id="UP000605986">
    <property type="component" value="Unassembled WGS sequence"/>
</dbReference>
<dbReference type="InterPro" id="IPR035994">
    <property type="entry name" value="Nucleoside_phosphorylase_sf"/>
</dbReference>
<keyword evidence="2" id="KW-0175">Coiled coil</keyword>
<name>A0A8H4JQQ2_9HYPO</name>
<evidence type="ECO:0000313" key="6">
    <source>
        <dbReference type="EMBL" id="KAF4436311.1"/>
    </source>
</evidence>
<evidence type="ECO:0000256" key="3">
    <source>
        <dbReference type="SAM" id="Phobius"/>
    </source>
</evidence>
<dbReference type="PANTHER" id="PTHR46082">
    <property type="entry name" value="ATP/GTP-BINDING PROTEIN-RELATED"/>
    <property type="match status" value="1"/>
</dbReference>
<dbReference type="GO" id="GO:0003824">
    <property type="term" value="F:catalytic activity"/>
    <property type="evidence" value="ECO:0007669"/>
    <property type="project" value="InterPro"/>
</dbReference>
<dbReference type="InterPro" id="IPR027417">
    <property type="entry name" value="P-loop_NTPase"/>
</dbReference>
<dbReference type="InterPro" id="IPR053137">
    <property type="entry name" value="NLR-like"/>
</dbReference>
<dbReference type="OrthoDB" id="674604at2759"/>
<dbReference type="AlphaFoldDB" id="A0A8H4JQQ2"/>
<keyword evidence="3" id="KW-0812">Transmembrane</keyword>
<dbReference type="SUPFAM" id="SSF53167">
    <property type="entry name" value="Purine and uridine phosphorylases"/>
    <property type="match status" value="1"/>
</dbReference>
<dbReference type="InterPro" id="IPR056884">
    <property type="entry name" value="NPHP3-like_N"/>
</dbReference>
<reference evidence="6" key="1">
    <citation type="submission" date="2020-01" db="EMBL/GenBank/DDBJ databases">
        <title>Identification and distribution of gene clusters putatively required for synthesis of sphingolipid metabolism inhibitors in phylogenetically diverse species of the filamentous fungus Fusarium.</title>
        <authorList>
            <person name="Kim H.-S."/>
            <person name="Busman M."/>
            <person name="Brown D.W."/>
            <person name="Divon H."/>
            <person name="Uhlig S."/>
            <person name="Proctor R.H."/>
        </authorList>
    </citation>
    <scope>NUCLEOTIDE SEQUENCE</scope>
    <source>
        <strain evidence="6">NRRL 53441</strain>
    </source>
</reference>
<evidence type="ECO:0000256" key="2">
    <source>
        <dbReference type="SAM" id="Coils"/>
    </source>
</evidence>
<feature type="transmembrane region" description="Helical" evidence="3">
    <location>
        <begin position="725"/>
        <end position="746"/>
    </location>
</feature>
<dbReference type="InterPro" id="IPR000845">
    <property type="entry name" value="Nucleoside_phosphorylase_d"/>
</dbReference>
<evidence type="ECO:0000259" key="4">
    <source>
        <dbReference type="Pfam" id="PF01048"/>
    </source>
</evidence>
<dbReference type="Gene3D" id="3.40.50.1580">
    <property type="entry name" value="Nucleoside phosphorylase domain"/>
    <property type="match status" value="1"/>
</dbReference>